<evidence type="ECO:0000313" key="2">
    <source>
        <dbReference type="Proteomes" id="UP000594632"/>
    </source>
</evidence>
<sequence>MSQENNENKKKTITIRGVDEKIYRKLTEIARSSGKTIGEVTNQAFRTFLDLSDAAKRTASGVVESGKTFIEGFKEGIGNLIIISDIDELSVNKEEMMQTSKPIAFKGIKKLSLVNISDDDVEKYIQEISDVDELIIPPNINKLKLLQKCRRVKKIISGVSPILLKMIQFLWKRKISERS</sequence>
<name>A0A7S9NQ47_SACSO</name>
<proteinExistence type="predicted"/>
<dbReference type="EMBL" id="CP050869">
    <property type="protein sequence ID" value="QPG48776.1"/>
    <property type="molecule type" value="Genomic_DNA"/>
</dbReference>
<evidence type="ECO:0000313" key="1">
    <source>
        <dbReference type="EMBL" id="QPG48776.1"/>
    </source>
</evidence>
<organism evidence="1 2">
    <name type="scientific">Saccharolobus solfataricus</name>
    <name type="common">Sulfolobus solfataricus</name>
    <dbReference type="NCBI Taxonomy" id="2287"/>
    <lineage>
        <taxon>Archaea</taxon>
        <taxon>Thermoproteota</taxon>
        <taxon>Thermoprotei</taxon>
        <taxon>Sulfolobales</taxon>
        <taxon>Sulfolobaceae</taxon>
        <taxon>Saccharolobus</taxon>
    </lineage>
</organism>
<protein>
    <submittedName>
        <fullName evidence="1">Uncharacterized protein</fullName>
    </submittedName>
</protein>
<dbReference type="Proteomes" id="UP000594632">
    <property type="component" value="Chromosome"/>
</dbReference>
<dbReference type="AlphaFoldDB" id="A0A7S9NQ47"/>
<gene>
    <name evidence="1" type="ORF">HFC64_01225</name>
</gene>
<accession>A0A7S9NQ47</accession>
<reference evidence="1 2" key="1">
    <citation type="journal article" date="2020" name="Nat. Commun.">
        <title>The structures of two archaeal type IV pili illuminate evolutionary relationships.</title>
        <authorList>
            <person name="Wang F."/>
            <person name="Baquero D.P."/>
            <person name="Su Z."/>
            <person name="Beltran L.C."/>
            <person name="Prangishvili D."/>
            <person name="Krupovic M."/>
            <person name="Egelman E.H."/>
        </authorList>
    </citation>
    <scope>NUCLEOTIDE SEQUENCE [LARGE SCALE GENOMIC DNA]</scope>
    <source>
        <strain evidence="1 2">POZ149</strain>
    </source>
</reference>